<keyword evidence="3" id="KW-1185">Reference proteome</keyword>
<protein>
    <submittedName>
        <fullName evidence="2">Trans-aconitate methyltransferase</fullName>
    </submittedName>
</protein>
<keyword evidence="2" id="KW-0489">Methyltransferase</keyword>
<gene>
    <name evidence="2" type="ORF">EDB95_5171</name>
</gene>
<dbReference type="GO" id="GO:0008757">
    <property type="term" value="F:S-adenosylmethionine-dependent methyltransferase activity"/>
    <property type="evidence" value="ECO:0007669"/>
    <property type="project" value="InterPro"/>
</dbReference>
<proteinExistence type="predicted"/>
<dbReference type="InterPro" id="IPR013216">
    <property type="entry name" value="Methyltransf_11"/>
</dbReference>
<dbReference type="RefSeq" id="WP_133999362.1">
    <property type="nucleotide sequence ID" value="NZ_SODV01000002.1"/>
</dbReference>
<dbReference type="AlphaFoldDB" id="A0A4R8DJ21"/>
<sequence>MPELKWNANLYDDKYAFVSKYGEDLIGWLAPQKGESILDVGCGTGQLAAEIAEYGARVTGMDQSPQMIEKARAAYPGLPFDVKDVRDFTYGEPFDALFSNAMLHWVDDQEAAIASMYLALKPGGRLVLEMGGKGNVQEIIQALEEAMWEAGCRERLTGEGWYFPSIGEYTSLLEKGGFRVTTALHFDRETPLEGGMEGWIRMFGGFLFRLFSPEETNKIIARAVELLKPGHYRGGAWYADYKRLRIKAVK</sequence>
<dbReference type="PANTHER" id="PTHR43861">
    <property type="entry name" value="TRANS-ACONITATE 2-METHYLTRANSFERASE-RELATED"/>
    <property type="match status" value="1"/>
</dbReference>
<comment type="caution">
    <text evidence="2">The sequence shown here is derived from an EMBL/GenBank/DDBJ whole genome shotgun (WGS) entry which is preliminary data.</text>
</comment>
<accession>A0A4R8DJ21</accession>
<evidence type="ECO:0000313" key="2">
    <source>
        <dbReference type="EMBL" id="TDW97324.1"/>
    </source>
</evidence>
<dbReference type="SUPFAM" id="SSF53335">
    <property type="entry name" value="S-adenosyl-L-methionine-dependent methyltransferases"/>
    <property type="match status" value="1"/>
</dbReference>
<dbReference type="OrthoDB" id="9789123at2"/>
<dbReference type="PANTHER" id="PTHR43861:SF1">
    <property type="entry name" value="TRANS-ACONITATE 2-METHYLTRANSFERASE"/>
    <property type="match status" value="1"/>
</dbReference>
<reference evidence="2 3" key="1">
    <citation type="submission" date="2019-03" db="EMBL/GenBank/DDBJ databases">
        <title>Genomic Encyclopedia of Type Strains, Phase IV (KMG-IV): sequencing the most valuable type-strain genomes for metagenomic binning, comparative biology and taxonomic classification.</title>
        <authorList>
            <person name="Goeker M."/>
        </authorList>
    </citation>
    <scope>NUCLEOTIDE SEQUENCE [LARGE SCALE GENOMIC DNA]</scope>
    <source>
        <strain evidence="2 3">DSM 100059</strain>
    </source>
</reference>
<dbReference type="CDD" id="cd02440">
    <property type="entry name" value="AdoMet_MTases"/>
    <property type="match status" value="1"/>
</dbReference>
<dbReference type="Gene3D" id="3.40.50.150">
    <property type="entry name" value="Vaccinia Virus protein VP39"/>
    <property type="match status" value="1"/>
</dbReference>
<dbReference type="InterPro" id="IPR029063">
    <property type="entry name" value="SAM-dependent_MTases_sf"/>
</dbReference>
<dbReference type="GO" id="GO:0032259">
    <property type="term" value="P:methylation"/>
    <property type="evidence" value="ECO:0007669"/>
    <property type="project" value="UniProtKB-KW"/>
</dbReference>
<dbReference type="Proteomes" id="UP000294498">
    <property type="component" value="Unassembled WGS sequence"/>
</dbReference>
<keyword evidence="2" id="KW-0808">Transferase</keyword>
<evidence type="ECO:0000313" key="3">
    <source>
        <dbReference type="Proteomes" id="UP000294498"/>
    </source>
</evidence>
<feature type="domain" description="Methyltransferase type 11" evidence="1">
    <location>
        <begin position="38"/>
        <end position="128"/>
    </location>
</feature>
<name>A0A4R8DJ21_9BACT</name>
<dbReference type="Pfam" id="PF08241">
    <property type="entry name" value="Methyltransf_11"/>
    <property type="match status" value="1"/>
</dbReference>
<organism evidence="2 3">
    <name type="scientific">Dinghuibacter silviterrae</name>
    <dbReference type="NCBI Taxonomy" id="1539049"/>
    <lineage>
        <taxon>Bacteria</taxon>
        <taxon>Pseudomonadati</taxon>
        <taxon>Bacteroidota</taxon>
        <taxon>Chitinophagia</taxon>
        <taxon>Chitinophagales</taxon>
        <taxon>Chitinophagaceae</taxon>
        <taxon>Dinghuibacter</taxon>
    </lineage>
</organism>
<evidence type="ECO:0000259" key="1">
    <source>
        <dbReference type="Pfam" id="PF08241"/>
    </source>
</evidence>
<dbReference type="EMBL" id="SODV01000002">
    <property type="protein sequence ID" value="TDW97324.1"/>
    <property type="molecule type" value="Genomic_DNA"/>
</dbReference>